<dbReference type="EMBL" id="JBHSPW010000001">
    <property type="protein sequence ID" value="MFC5891719.1"/>
    <property type="molecule type" value="Genomic_DNA"/>
</dbReference>
<comment type="caution">
    <text evidence="2">The sequence shown here is derived from an EMBL/GenBank/DDBJ whole genome shotgun (WGS) entry which is preliminary data.</text>
</comment>
<dbReference type="Proteomes" id="UP001596241">
    <property type="component" value="Unassembled WGS sequence"/>
</dbReference>
<feature type="region of interest" description="Disordered" evidence="1">
    <location>
        <begin position="1"/>
        <end position="31"/>
    </location>
</feature>
<evidence type="ECO:0000256" key="1">
    <source>
        <dbReference type="SAM" id="MobiDB-lite"/>
    </source>
</evidence>
<accession>A0ABW1FCW9</accession>
<organism evidence="2 3">
    <name type="scientific">Streptomyces ramulosus</name>
    <dbReference type="NCBI Taxonomy" id="47762"/>
    <lineage>
        <taxon>Bacteria</taxon>
        <taxon>Bacillati</taxon>
        <taxon>Actinomycetota</taxon>
        <taxon>Actinomycetes</taxon>
        <taxon>Kitasatosporales</taxon>
        <taxon>Streptomycetaceae</taxon>
        <taxon>Streptomyces</taxon>
    </lineage>
</organism>
<feature type="compositionally biased region" description="Pro residues" evidence="1">
    <location>
        <begin position="62"/>
        <end position="71"/>
    </location>
</feature>
<keyword evidence="3" id="KW-1185">Reference proteome</keyword>
<proteinExistence type="predicted"/>
<evidence type="ECO:0000313" key="3">
    <source>
        <dbReference type="Proteomes" id="UP001596241"/>
    </source>
</evidence>
<reference evidence="3" key="1">
    <citation type="journal article" date="2019" name="Int. J. Syst. Evol. Microbiol.">
        <title>The Global Catalogue of Microorganisms (GCM) 10K type strain sequencing project: providing services to taxonomists for standard genome sequencing and annotation.</title>
        <authorList>
            <consortium name="The Broad Institute Genomics Platform"/>
            <consortium name="The Broad Institute Genome Sequencing Center for Infectious Disease"/>
            <person name="Wu L."/>
            <person name="Ma J."/>
        </authorList>
    </citation>
    <scope>NUCLEOTIDE SEQUENCE [LARGE SCALE GENOMIC DNA]</scope>
    <source>
        <strain evidence="3">CGMCC 1.15809</strain>
    </source>
</reference>
<dbReference type="RefSeq" id="WP_345081058.1">
    <property type="nucleotide sequence ID" value="NZ_BAAAWG010000006.1"/>
</dbReference>
<feature type="region of interest" description="Disordered" evidence="1">
    <location>
        <begin position="46"/>
        <end position="71"/>
    </location>
</feature>
<sequence>MTDEHRTPDGPAPRRISRDEERRRARSALAGRARDAGELSLLLDMLDLDPGHDGYPEEDEPAAPPDDGLPP</sequence>
<gene>
    <name evidence="2" type="ORF">ACFP3M_02620</name>
</gene>
<name>A0ABW1FCW9_9ACTN</name>
<evidence type="ECO:0000313" key="2">
    <source>
        <dbReference type="EMBL" id="MFC5891719.1"/>
    </source>
</evidence>
<protein>
    <submittedName>
        <fullName evidence="2">Uncharacterized protein</fullName>
    </submittedName>
</protein>